<protein>
    <submittedName>
        <fullName evidence="1">Uncharacterized protein</fullName>
    </submittedName>
</protein>
<accession>A0A8J6AX29</accession>
<dbReference type="AlphaFoldDB" id="A0A8J6AX29"/>
<name>A0A8J6AX29_9EUKA</name>
<comment type="caution">
    <text evidence="1">The sequence shown here is derived from an EMBL/GenBank/DDBJ whole genome shotgun (WGS) entry which is preliminary data.</text>
</comment>
<dbReference type="Proteomes" id="UP000717585">
    <property type="component" value="Unassembled WGS sequence"/>
</dbReference>
<evidence type="ECO:0000313" key="1">
    <source>
        <dbReference type="EMBL" id="KAG9393690.1"/>
    </source>
</evidence>
<evidence type="ECO:0000313" key="2">
    <source>
        <dbReference type="Proteomes" id="UP000717585"/>
    </source>
</evidence>
<proteinExistence type="predicted"/>
<dbReference type="EMBL" id="JAHDYR010000021">
    <property type="protein sequence ID" value="KAG9393690.1"/>
    <property type="molecule type" value="Genomic_DNA"/>
</dbReference>
<keyword evidence="2" id="KW-1185">Reference proteome</keyword>
<sequence length="120" mass="13629">MSENQQRYESLTMCRDFSKHTNALKVLFDTMHAAEKVSEIKLESKEELAYVIGKAFGISVKKPTNNFSQLDVARTVITDLKQNHKVFGDPEPQALAECDFKNQSFIGWLSQVVCLLEAKM</sequence>
<reference evidence="1" key="1">
    <citation type="submission" date="2021-05" db="EMBL/GenBank/DDBJ databases">
        <title>A free-living protist that lacks canonical eukaryotic 1 DNA replication and segregation systems.</title>
        <authorList>
            <person name="Salas-Leiva D.E."/>
            <person name="Tromer E.C."/>
            <person name="Curtis B.A."/>
            <person name="Jerlstrom-Hultqvist J."/>
            <person name="Kolisko M."/>
            <person name="Yi Z."/>
            <person name="Salas-Leiva J.S."/>
            <person name="Gallot-Lavallee L."/>
            <person name="Kops G.J.P.L."/>
            <person name="Archibald J.M."/>
            <person name="Simpson A.G.B."/>
            <person name="Roger A.J."/>
        </authorList>
    </citation>
    <scope>NUCLEOTIDE SEQUENCE</scope>
    <source>
        <strain evidence="1">BICM</strain>
    </source>
</reference>
<organism evidence="1 2">
    <name type="scientific">Carpediemonas membranifera</name>
    <dbReference type="NCBI Taxonomy" id="201153"/>
    <lineage>
        <taxon>Eukaryota</taxon>
        <taxon>Metamonada</taxon>
        <taxon>Carpediemonas-like organisms</taxon>
        <taxon>Carpediemonas</taxon>
    </lineage>
</organism>
<gene>
    <name evidence="1" type="ORF">J8273_4809</name>
</gene>